<dbReference type="RefSeq" id="WP_042936689.1">
    <property type="nucleotide sequence ID" value="NZ_JACAOK010000085.1"/>
</dbReference>
<keyword evidence="1 2" id="KW-0808">Transferase</keyword>
<reference evidence="2 3" key="1">
    <citation type="submission" date="2020-04" db="EMBL/GenBank/DDBJ databases">
        <title>Molecular characterization of pseudomonads from Agaricus bisporus reveal novel blotch 2 pathogens in Western Europe.</title>
        <authorList>
            <person name="Taparia T."/>
            <person name="Krijger M."/>
            <person name="Haynes E."/>
            <person name="Elpinstone J.G."/>
            <person name="Noble R."/>
            <person name="Van Der Wolf J."/>
        </authorList>
    </citation>
    <scope>NUCLEOTIDE SEQUENCE [LARGE SCALE GENOMIC DNA]</scope>
    <source>
        <strain evidence="2 3">IPO3738</strain>
    </source>
</reference>
<dbReference type="InterPro" id="IPR023606">
    <property type="entry name" value="CoA-Trfase_III_dom_1_sf"/>
</dbReference>
<sequence>MGTSSRPSVSTSGALKGVRVIDLSRVLGGPLAAQILADHGADVIKVEPPQGDETREWGPPFRGDASAYFLNVNRNKRTLALDLSLEEGREVLMRLLEGADILIENFKPGTLEKWGIGHDVLSRRFERLIHASVTGFGKDGPFGGQPGYDLMAQAWSGLVSTNGTPQSGPLRLGIPVIDMSTASNAVIGILLALYERDRSGRGQHVDLTLYDTAISLLHPHAPNWFMSGKVPGLTGNEHPSISPYSLFNTKTQPVLITVGNDNQFKRMCAVLELPELAEDERFSSNARRIVNRRVLTDAMEAQLANFEGVDICQKLMAVGVGAGAVQSVDQALTHPHTLHRQMVVQLGEYQSTGIPIKLSRTPGQVHSAPPQYNQHAREILGEAAYSDTQIDQMLDRGVLLAERKRHGQ</sequence>
<dbReference type="InterPro" id="IPR050483">
    <property type="entry name" value="CoA-transferase_III_domain"/>
</dbReference>
<dbReference type="GeneID" id="57662468"/>
<dbReference type="PANTHER" id="PTHR48207">
    <property type="entry name" value="SUCCINATE--HYDROXYMETHYLGLUTARATE COA-TRANSFERASE"/>
    <property type="match status" value="1"/>
</dbReference>
<evidence type="ECO:0000313" key="3">
    <source>
        <dbReference type="Proteomes" id="UP000517547"/>
    </source>
</evidence>
<evidence type="ECO:0000256" key="1">
    <source>
        <dbReference type="ARBA" id="ARBA00022679"/>
    </source>
</evidence>
<evidence type="ECO:0000313" key="2">
    <source>
        <dbReference type="EMBL" id="NWC17859.1"/>
    </source>
</evidence>
<dbReference type="SUPFAM" id="SSF89796">
    <property type="entry name" value="CoA-transferase family III (CaiB/BaiF)"/>
    <property type="match status" value="1"/>
</dbReference>
<dbReference type="PANTHER" id="PTHR48207:SF3">
    <property type="entry name" value="SUCCINATE--HYDROXYMETHYLGLUTARATE COA-TRANSFERASE"/>
    <property type="match status" value="1"/>
</dbReference>
<dbReference type="Pfam" id="PF02515">
    <property type="entry name" value="CoA_transf_3"/>
    <property type="match status" value="1"/>
</dbReference>
<dbReference type="InterPro" id="IPR003673">
    <property type="entry name" value="CoA-Trfase_fam_III"/>
</dbReference>
<dbReference type="Proteomes" id="UP000517547">
    <property type="component" value="Unassembled WGS sequence"/>
</dbReference>
<name>A0A7Y7Y4Q9_9PSED</name>
<dbReference type="Gene3D" id="3.30.1540.10">
    <property type="entry name" value="formyl-coa transferase, domain 3"/>
    <property type="match status" value="1"/>
</dbReference>
<gene>
    <name evidence="2" type="ORF">HX845_29675</name>
</gene>
<dbReference type="GO" id="GO:0008410">
    <property type="term" value="F:CoA-transferase activity"/>
    <property type="evidence" value="ECO:0007669"/>
    <property type="project" value="TreeGrafter"/>
</dbReference>
<dbReference type="InterPro" id="IPR044855">
    <property type="entry name" value="CoA-Trfase_III_dom3_sf"/>
</dbReference>
<protein>
    <submittedName>
        <fullName evidence="2">CoA transferase</fullName>
    </submittedName>
</protein>
<dbReference type="Gene3D" id="3.40.50.10540">
    <property type="entry name" value="Crotonobetainyl-coa:carnitine coa-transferase, domain 1"/>
    <property type="match status" value="1"/>
</dbReference>
<comment type="caution">
    <text evidence="2">The sequence shown here is derived from an EMBL/GenBank/DDBJ whole genome shotgun (WGS) entry which is preliminary data.</text>
</comment>
<dbReference type="AlphaFoldDB" id="A0A7Y7Y4Q9"/>
<proteinExistence type="predicted"/>
<organism evidence="2 3">
    <name type="scientific">Pseudomonas gingeri</name>
    <dbReference type="NCBI Taxonomy" id="117681"/>
    <lineage>
        <taxon>Bacteria</taxon>
        <taxon>Pseudomonadati</taxon>
        <taxon>Pseudomonadota</taxon>
        <taxon>Gammaproteobacteria</taxon>
        <taxon>Pseudomonadales</taxon>
        <taxon>Pseudomonadaceae</taxon>
        <taxon>Pseudomonas</taxon>
    </lineage>
</organism>
<accession>A0A7Y7Y4Q9</accession>
<dbReference type="EMBL" id="JACAQE010000010">
    <property type="protein sequence ID" value="NWC17859.1"/>
    <property type="molecule type" value="Genomic_DNA"/>
</dbReference>